<comment type="caution">
    <text evidence="1">The sequence shown here is derived from an EMBL/GenBank/DDBJ whole genome shotgun (WGS) entry which is preliminary data.</text>
</comment>
<dbReference type="EMBL" id="BARU01024289">
    <property type="protein sequence ID" value="GAH48291.1"/>
    <property type="molecule type" value="Genomic_DNA"/>
</dbReference>
<sequence length="195" mass="21764">RVMQGILIRDGGVAVGVYDTTYLQYPYYEGFKFNQLTGELFAEGLSGALNIDRNSFNETDDVYLALAEWLHDRLQNEVFPRIKHIGKEVSAKPRRENIKLVNSVLSRFAGEVTSTCREVSFEKLGKKGPLLEVEGQRLIINQEHPDGSGSGAKIDKLLFIAALVLKGKVSPSEVEELQAQVSRLRNEARTRESPG</sequence>
<name>X1FRH6_9ZZZZ</name>
<reference evidence="1" key="1">
    <citation type="journal article" date="2014" name="Front. Microbiol.">
        <title>High frequency of phylogenetically diverse reductive dehalogenase-homologous genes in deep subseafloor sedimentary metagenomes.</title>
        <authorList>
            <person name="Kawai M."/>
            <person name="Futagami T."/>
            <person name="Toyoda A."/>
            <person name="Takaki Y."/>
            <person name="Nishi S."/>
            <person name="Hori S."/>
            <person name="Arai W."/>
            <person name="Tsubouchi T."/>
            <person name="Morono Y."/>
            <person name="Uchiyama I."/>
            <person name="Ito T."/>
            <person name="Fujiyama A."/>
            <person name="Inagaki F."/>
            <person name="Takami H."/>
        </authorList>
    </citation>
    <scope>NUCLEOTIDE SEQUENCE</scope>
    <source>
        <strain evidence="1">Expedition CK06-06</strain>
    </source>
</reference>
<accession>X1FRH6</accession>
<dbReference type="AlphaFoldDB" id="X1FRH6"/>
<proteinExistence type="predicted"/>
<gene>
    <name evidence="1" type="ORF">S03H2_39309</name>
</gene>
<protein>
    <submittedName>
        <fullName evidence="1">Uncharacterized protein</fullName>
    </submittedName>
</protein>
<feature type="non-terminal residue" evidence="1">
    <location>
        <position position="1"/>
    </location>
</feature>
<organism evidence="1">
    <name type="scientific">marine sediment metagenome</name>
    <dbReference type="NCBI Taxonomy" id="412755"/>
    <lineage>
        <taxon>unclassified sequences</taxon>
        <taxon>metagenomes</taxon>
        <taxon>ecological metagenomes</taxon>
    </lineage>
</organism>
<evidence type="ECO:0000313" key="1">
    <source>
        <dbReference type="EMBL" id="GAH48291.1"/>
    </source>
</evidence>